<evidence type="ECO:0000313" key="2">
    <source>
        <dbReference type="EMBL" id="KAF8678381.1"/>
    </source>
</evidence>
<feature type="compositionally biased region" description="Polar residues" evidence="1">
    <location>
        <begin position="207"/>
        <end position="217"/>
    </location>
</feature>
<name>A0A8H7H685_9AGAM</name>
<organism evidence="2 3">
    <name type="scientific">Rhizoctonia solani</name>
    <dbReference type="NCBI Taxonomy" id="456999"/>
    <lineage>
        <taxon>Eukaryota</taxon>
        <taxon>Fungi</taxon>
        <taxon>Dikarya</taxon>
        <taxon>Basidiomycota</taxon>
        <taxon>Agaricomycotina</taxon>
        <taxon>Agaricomycetes</taxon>
        <taxon>Cantharellales</taxon>
        <taxon>Ceratobasidiaceae</taxon>
        <taxon>Rhizoctonia</taxon>
    </lineage>
</organism>
<sequence>MQTRRCPPSVESRFCHRLKFRPSLRVSISTSQTPVCLPSPSRTTVALDTAISDTVSLIDEDCTSLSAIVYTPVADTPTAKATLYIYQKMLHLNLARTTRPVFDTSYSPDESSECSSSNHRSRSPSPHRRSPSPRRVPRSNTISNGRSTLPRSQTHPTDLAASAAIFRRPSRNGNEEVLRSRLEGVLSSASTSRDASCPPSPHRRRATTSGDISTTFGLMTPPHGPLPPVPSMTRSRTSPAISRSSPITPPPSPPFDAKRIALQLRDREGYVSFADVQGLGIPSEELDTPDTDRSRAKWWSLWKG</sequence>
<accession>A0A8H7H685</accession>
<feature type="compositionally biased region" description="Low complexity" evidence="1">
    <location>
        <begin position="233"/>
        <end position="246"/>
    </location>
</feature>
<evidence type="ECO:0000256" key="1">
    <source>
        <dbReference type="SAM" id="MobiDB-lite"/>
    </source>
</evidence>
<dbReference type="Proteomes" id="UP000650582">
    <property type="component" value="Unassembled WGS sequence"/>
</dbReference>
<feature type="compositionally biased region" description="Low complexity" evidence="1">
    <location>
        <begin position="105"/>
        <end position="118"/>
    </location>
</feature>
<protein>
    <submittedName>
        <fullName evidence="2">Uncharacterized protein</fullName>
    </submittedName>
</protein>
<dbReference type="AlphaFoldDB" id="A0A8H7H685"/>
<feature type="region of interest" description="Disordered" evidence="1">
    <location>
        <begin position="184"/>
        <end position="257"/>
    </location>
</feature>
<reference evidence="2" key="1">
    <citation type="submission" date="2020-09" db="EMBL/GenBank/DDBJ databases">
        <title>Comparative genome analyses of four rice-infecting Rhizoctonia solani isolates reveal extensive enrichment of homogalacturonan modification genes.</title>
        <authorList>
            <person name="Lee D.-Y."/>
            <person name="Jeon J."/>
            <person name="Kim K.-T."/>
            <person name="Cheong K."/>
            <person name="Song H."/>
            <person name="Choi G."/>
            <person name="Ko J."/>
            <person name="Opiyo S.O."/>
            <person name="Zuo S."/>
            <person name="Madhav S."/>
            <person name="Lee Y.-H."/>
            <person name="Wang G.-L."/>
        </authorList>
    </citation>
    <scope>NUCLEOTIDE SEQUENCE</scope>
    <source>
        <strain evidence="2">AG1-IA YN-7</strain>
    </source>
</reference>
<feature type="compositionally biased region" description="Basic residues" evidence="1">
    <location>
        <begin position="119"/>
        <end position="137"/>
    </location>
</feature>
<dbReference type="EMBL" id="JACYCC010000039">
    <property type="protein sequence ID" value="KAF8678381.1"/>
    <property type="molecule type" value="Genomic_DNA"/>
</dbReference>
<comment type="caution">
    <text evidence="2">The sequence shown here is derived from an EMBL/GenBank/DDBJ whole genome shotgun (WGS) entry which is preliminary data.</text>
</comment>
<proteinExistence type="predicted"/>
<gene>
    <name evidence="2" type="ORF">RHS04_05504</name>
</gene>
<feature type="region of interest" description="Disordered" evidence="1">
    <location>
        <begin position="103"/>
        <end position="172"/>
    </location>
</feature>
<feature type="compositionally biased region" description="Polar residues" evidence="1">
    <location>
        <begin position="140"/>
        <end position="156"/>
    </location>
</feature>
<evidence type="ECO:0000313" key="3">
    <source>
        <dbReference type="Proteomes" id="UP000650582"/>
    </source>
</evidence>